<dbReference type="AlphaFoldDB" id="A0A1V6Q2R9"/>
<evidence type="ECO:0000313" key="8">
    <source>
        <dbReference type="Proteomes" id="UP000191672"/>
    </source>
</evidence>
<protein>
    <recommendedName>
        <fullName evidence="6">Amino acid transporter transmembrane domain-containing protein</fullName>
    </recommendedName>
</protein>
<dbReference type="EMBL" id="MDYN01000016">
    <property type="protein sequence ID" value="OQD83553.1"/>
    <property type="molecule type" value="Genomic_DNA"/>
</dbReference>
<feature type="transmembrane region" description="Helical" evidence="5">
    <location>
        <begin position="30"/>
        <end position="53"/>
    </location>
</feature>
<keyword evidence="4 5" id="KW-0472">Membrane</keyword>
<feature type="transmembrane region" description="Helical" evidence="5">
    <location>
        <begin position="185"/>
        <end position="204"/>
    </location>
</feature>
<dbReference type="GO" id="GO:0016020">
    <property type="term" value="C:membrane"/>
    <property type="evidence" value="ECO:0007669"/>
    <property type="project" value="UniProtKB-SubCell"/>
</dbReference>
<organism evidence="7 8">
    <name type="scientific">Penicillium antarcticum</name>
    <dbReference type="NCBI Taxonomy" id="416450"/>
    <lineage>
        <taxon>Eukaryota</taxon>
        <taxon>Fungi</taxon>
        <taxon>Dikarya</taxon>
        <taxon>Ascomycota</taxon>
        <taxon>Pezizomycotina</taxon>
        <taxon>Eurotiomycetes</taxon>
        <taxon>Eurotiomycetidae</taxon>
        <taxon>Eurotiales</taxon>
        <taxon>Aspergillaceae</taxon>
        <taxon>Penicillium</taxon>
    </lineage>
</organism>
<evidence type="ECO:0000256" key="3">
    <source>
        <dbReference type="ARBA" id="ARBA00022989"/>
    </source>
</evidence>
<gene>
    <name evidence="7" type="ORF">PENANT_c016G07730</name>
</gene>
<dbReference type="Proteomes" id="UP000191672">
    <property type="component" value="Unassembled WGS sequence"/>
</dbReference>
<comment type="subcellular location">
    <subcellularLocation>
        <location evidence="1">Membrane</location>
    </subcellularLocation>
</comment>
<feature type="transmembrane region" description="Helical" evidence="5">
    <location>
        <begin position="216"/>
        <end position="234"/>
    </location>
</feature>
<dbReference type="InterPro" id="IPR013057">
    <property type="entry name" value="AA_transpt_TM"/>
</dbReference>
<evidence type="ECO:0000256" key="2">
    <source>
        <dbReference type="ARBA" id="ARBA00022692"/>
    </source>
</evidence>
<feature type="transmembrane region" description="Helical" evidence="5">
    <location>
        <begin position="140"/>
        <end position="165"/>
    </location>
</feature>
<dbReference type="Pfam" id="PF01490">
    <property type="entry name" value="Aa_trans"/>
    <property type="match status" value="1"/>
</dbReference>
<evidence type="ECO:0000256" key="5">
    <source>
        <dbReference type="SAM" id="Phobius"/>
    </source>
</evidence>
<reference evidence="8" key="1">
    <citation type="journal article" date="2017" name="Nat. Microbiol.">
        <title>Global analysis of biosynthetic gene clusters reveals vast potential of secondary metabolite production in Penicillium species.</title>
        <authorList>
            <person name="Nielsen J.C."/>
            <person name="Grijseels S."/>
            <person name="Prigent S."/>
            <person name="Ji B."/>
            <person name="Dainat J."/>
            <person name="Nielsen K.F."/>
            <person name="Frisvad J.C."/>
            <person name="Workman M."/>
            <person name="Nielsen J."/>
        </authorList>
    </citation>
    <scope>NUCLEOTIDE SEQUENCE [LARGE SCALE GENOMIC DNA]</scope>
    <source>
        <strain evidence="8">IBT 31811</strain>
    </source>
</reference>
<feature type="domain" description="Amino acid transporter transmembrane" evidence="6">
    <location>
        <begin position="137"/>
        <end position="271"/>
    </location>
</feature>
<keyword evidence="2 5" id="KW-0812">Transmembrane</keyword>
<name>A0A1V6Q2R9_9EURO</name>
<evidence type="ECO:0000256" key="4">
    <source>
        <dbReference type="ARBA" id="ARBA00023136"/>
    </source>
</evidence>
<feature type="transmembrane region" description="Helical" evidence="5">
    <location>
        <begin position="246"/>
        <end position="271"/>
    </location>
</feature>
<proteinExistence type="predicted"/>
<keyword evidence="3 5" id="KW-1133">Transmembrane helix</keyword>
<feature type="transmembrane region" description="Helical" evidence="5">
    <location>
        <begin position="59"/>
        <end position="80"/>
    </location>
</feature>
<evidence type="ECO:0000259" key="6">
    <source>
        <dbReference type="Pfam" id="PF01490"/>
    </source>
</evidence>
<dbReference type="STRING" id="416450.A0A1V6Q2R9"/>
<feature type="transmembrane region" description="Helical" evidence="5">
    <location>
        <begin position="92"/>
        <end position="110"/>
    </location>
</feature>
<evidence type="ECO:0000313" key="7">
    <source>
        <dbReference type="EMBL" id="OQD83553.1"/>
    </source>
</evidence>
<accession>A0A1V6Q2R9</accession>
<sequence length="292" mass="31579">MIGQVKLANPSVHHYGDAGTLMMGRFGYELFTIMFLLQLIFVIGSHCLTGSIALVHITTSGICSLVFGIVSAVILFLLAVPSSFADAATLGYIDFASVIIAIEIAIISTGTQATNAPGGLAAVSWSALPKENLTFSETRVAFGIALPVIFISGSINTIVAGRLILSRAFKNSVVRYVNTAKGWAVWLMLISCVTIVAWVLAEAIPFFNDLIGNTSALFTSGFSFYIPPIMWFVLIRKGKWYSKENILLAAINAFVFIFGVAVLVCGLYSTIEDIRKEYHEGSVRRPFSCVTP</sequence>
<comment type="caution">
    <text evidence="7">The sequence shown here is derived from an EMBL/GenBank/DDBJ whole genome shotgun (WGS) entry which is preliminary data.</text>
</comment>
<evidence type="ECO:0000256" key="1">
    <source>
        <dbReference type="ARBA" id="ARBA00004370"/>
    </source>
</evidence>
<keyword evidence="8" id="KW-1185">Reference proteome</keyword>